<comment type="caution">
    <text evidence="14">The sequence shown here is derived from an EMBL/GenBank/DDBJ whole genome shotgun (WGS) entry which is preliminary data.</text>
</comment>
<dbReference type="GO" id="GO:0042910">
    <property type="term" value="F:xenobiotic transmembrane transporter activity"/>
    <property type="evidence" value="ECO:0007669"/>
    <property type="project" value="InterPro"/>
</dbReference>
<dbReference type="InterPro" id="IPR048279">
    <property type="entry name" value="MdtK-like"/>
</dbReference>
<evidence type="ECO:0000256" key="4">
    <source>
        <dbReference type="ARBA" id="ARBA00020268"/>
    </source>
</evidence>
<dbReference type="PIRSF" id="PIRSF006603">
    <property type="entry name" value="DinF"/>
    <property type="match status" value="1"/>
</dbReference>
<name>A0A9D2RZB1_9FIRM</name>
<evidence type="ECO:0000256" key="1">
    <source>
        <dbReference type="ARBA" id="ARBA00003408"/>
    </source>
</evidence>
<keyword evidence="8 13" id="KW-0812">Transmembrane</keyword>
<dbReference type="CDD" id="cd13134">
    <property type="entry name" value="MATE_like_8"/>
    <property type="match status" value="1"/>
</dbReference>
<comment type="similarity">
    <text evidence="3">Belongs to the multi antimicrobial extrusion (MATE) (TC 2.A.66.1) family.</text>
</comment>
<evidence type="ECO:0000313" key="14">
    <source>
        <dbReference type="EMBL" id="HJB38312.1"/>
    </source>
</evidence>
<feature type="transmembrane region" description="Helical" evidence="13">
    <location>
        <begin position="164"/>
        <end position="184"/>
    </location>
</feature>
<evidence type="ECO:0000256" key="11">
    <source>
        <dbReference type="ARBA" id="ARBA00023136"/>
    </source>
</evidence>
<evidence type="ECO:0000256" key="8">
    <source>
        <dbReference type="ARBA" id="ARBA00022692"/>
    </source>
</evidence>
<gene>
    <name evidence="14" type="ORF">H9942_09655</name>
</gene>
<feature type="transmembrane region" description="Helical" evidence="13">
    <location>
        <begin position="58"/>
        <end position="79"/>
    </location>
</feature>
<feature type="transmembrane region" description="Helical" evidence="13">
    <location>
        <begin position="393"/>
        <end position="411"/>
    </location>
</feature>
<dbReference type="Proteomes" id="UP000824214">
    <property type="component" value="Unassembled WGS sequence"/>
</dbReference>
<keyword evidence="11 13" id="KW-0472">Membrane</keyword>
<dbReference type="PANTHER" id="PTHR43298">
    <property type="entry name" value="MULTIDRUG RESISTANCE PROTEIN NORM-RELATED"/>
    <property type="match status" value="1"/>
</dbReference>
<keyword evidence="10" id="KW-0406">Ion transport</keyword>
<dbReference type="GO" id="GO:0005886">
    <property type="term" value="C:plasma membrane"/>
    <property type="evidence" value="ECO:0007669"/>
    <property type="project" value="UniProtKB-SubCell"/>
</dbReference>
<dbReference type="GO" id="GO:0006811">
    <property type="term" value="P:monoatomic ion transport"/>
    <property type="evidence" value="ECO:0007669"/>
    <property type="project" value="UniProtKB-KW"/>
</dbReference>
<feature type="transmembrane region" description="Helical" evidence="13">
    <location>
        <begin position="359"/>
        <end position="381"/>
    </location>
</feature>
<keyword evidence="5" id="KW-0813">Transport</keyword>
<evidence type="ECO:0000256" key="3">
    <source>
        <dbReference type="ARBA" id="ARBA00010199"/>
    </source>
</evidence>
<dbReference type="NCBIfam" id="TIGR00797">
    <property type="entry name" value="matE"/>
    <property type="match status" value="1"/>
</dbReference>
<feature type="transmembrane region" description="Helical" evidence="13">
    <location>
        <begin position="91"/>
        <end position="112"/>
    </location>
</feature>
<dbReference type="Pfam" id="PF01554">
    <property type="entry name" value="MatE"/>
    <property type="match status" value="2"/>
</dbReference>
<reference evidence="14" key="2">
    <citation type="submission" date="2021-04" db="EMBL/GenBank/DDBJ databases">
        <authorList>
            <person name="Gilroy R."/>
        </authorList>
    </citation>
    <scope>NUCLEOTIDE SEQUENCE</scope>
    <source>
        <strain evidence="14">ChiBcolR8-3208</strain>
    </source>
</reference>
<evidence type="ECO:0000256" key="5">
    <source>
        <dbReference type="ARBA" id="ARBA00022448"/>
    </source>
</evidence>
<dbReference type="InterPro" id="IPR002528">
    <property type="entry name" value="MATE_fam"/>
</dbReference>
<feature type="transmembrane region" description="Helical" evidence="13">
    <location>
        <begin position="132"/>
        <end position="152"/>
    </location>
</feature>
<reference evidence="14" key="1">
    <citation type="journal article" date="2021" name="PeerJ">
        <title>Extensive microbial diversity within the chicken gut microbiome revealed by metagenomics and culture.</title>
        <authorList>
            <person name="Gilroy R."/>
            <person name="Ravi A."/>
            <person name="Getino M."/>
            <person name="Pursley I."/>
            <person name="Horton D.L."/>
            <person name="Alikhan N.F."/>
            <person name="Baker D."/>
            <person name="Gharbi K."/>
            <person name="Hall N."/>
            <person name="Watson M."/>
            <person name="Adriaenssens E.M."/>
            <person name="Foster-Nyarko E."/>
            <person name="Jarju S."/>
            <person name="Secka A."/>
            <person name="Antonio M."/>
            <person name="Oren A."/>
            <person name="Chaudhuri R.R."/>
            <person name="La Ragione R."/>
            <person name="Hildebrand F."/>
            <person name="Pallen M.J."/>
        </authorList>
    </citation>
    <scope>NUCLEOTIDE SEQUENCE</scope>
    <source>
        <strain evidence="14">ChiBcolR8-3208</strain>
    </source>
</reference>
<feature type="transmembrane region" description="Helical" evidence="13">
    <location>
        <begin position="266"/>
        <end position="290"/>
    </location>
</feature>
<comment type="function">
    <text evidence="1">Multidrug efflux pump.</text>
</comment>
<evidence type="ECO:0000313" key="15">
    <source>
        <dbReference type="Proteomes" id="UP000824214"/>
    </source>
</evidence>
<keyword evidence="7" id="KW-1003">Cell membrane</keyword>
<dbReference type="EMBL" id="DWXZ01000208">
    <property type="protein sequence ID" value="HJB38312.1"/>
    <property type="molecule type" value="Genomic_DNA"/>
</dbReference>
<feature type="transmembrane region" description="Helical" evidence="13">
    <location>
        <begin position="322"/>
        <end position="339"/>
    </location>
</feature>
<dbReference type="InterPro" id="IPR050222">
    <property type="entry name" value="MATE_MdtK"/>
</dbReference>
<comment type="subcellular location">
    <subcellularLocation>
        <location evidence="2">Cell membrane</location>
        <topology evidence="2">Multi-pass membrane protein</topology>
    </subcellularLocation>
</comment>
<dbReference type="PANTHER" id="PTHR43298:SF2">
    <property type="entry name" value="FMN_FAD EXPORTER YEEO-RELATED"/>
    <property type="match status" value="1"/>
</dbReference>
<evidence type="ECO:0000256" key="2">
    <source>
        <dbReference type="ARBA" id="ARBA00004651"/>
    </source>
</evidence>
<dbReference type="AlphaFoldDB" id="A0A9D2RZB1"/>
<evidence type="ECO:0000256" key="9">
    <source>
        <dbReference type="ARBA" id="ARBA00022989"/>
    </source>
</evidence>
<evidence type="ECO:0000256" key="7">
    <source>
        <dbReference type="ARBA" id="ARBA00022475"/>
    </source>
</evidence>
<accession>A0A9D2RZB1</accession>
<sequence length="464" mass="50682">MAVFTKDRSFYRSLVTLAVPISLQNLVTFAVSFADNVMIGSLGDDAISGVYIGGQLQSVLQMFVGGIEGAILILAAQYWGKKDTQSIRKVVSIGIKFALAVGLLSSLVAVLFPQWVIRAFTTEPGVIQEGAAYVQIVGFTYLFFSVSQVMIAAMRSVETARIGLYISCMALVINVCLNYVFIFGHFGFPAMGVRGAALATLVSRILEMCVGVGYVLFVDKKLRFGLKDLLHTDRQLLRDFIRYGLPVIGGQVVWAINSLANTKILGYYSAGVIAAASITGMLHNLVYVWMNGMSSAVGIITGKTVGAGQYEKMKEYSKTVQMIFLFVGLISGAAVFLARDGFISLYNASPEAQAYSRQFINVISVTIIGTCYQAACLFGLVKSGGDISFVFKNDTIFVFLVVIPSSLLAMWLGAPPWVVFACLKCDQILKCFVAIVKINRYNWMKNLTRDNTSQEEKERAFHGT</sequence>
<proteinExistence type="inferred from homology"/>
<keyword evidence="9 13" id="KW-1133">Transmembrane helix</keyword>
<evidence type="ECO:0000256" key="12">
    <source>
        <dbReference type="ARBA" id="ARBA00031636"/>
    </source>
</evidence>
<keyword evidence="6" id="KW-0050">Antiport</keyword>
<organism evidence="14 15">
    <name type="scientific">Candidatus Acutalibacter ornithocaccae</name>
    <dbReference type="NCBI Taxonomy" id="2838416"/>
    <lineage>
        <taxon>Bacteria</taxon>
        <taxon>Bacillati</taxon>
        <taxon>Bacillota</taxon>
        <taxon>Clostridia</taxon>
        <taxon>Eubacteriales</taxon>
        <taxon>Acutalibacteraceae</taxon>
        <taxon>Acutalibacter</taxon>
    </lineage>
</organism>
<evidence type="ECO:0000256" key="10">
    <source>
        <dbReference type="ARBA" id="ARBA00023065"/>
    </source>
</evidence>
<evidence type="ECO:0000256" key="13">
    <source>
        <dbReference type="SAM" id="Phobius"/>
    </source>
</evidence>
<feature type="transmembrane region" description="Helical" evidence="13">
    <location>
        <begin position="196"/>
        <end position="219"/>
    </location>
</feature>
<evidence type="ECO:0000256" key="6">
    <source>
        <dbReference type="ARBA" id="ARBA00022449"/>
    </source>
</evidence>
<dbReference type="GO" id="GO:0015297">
    <property type="term" value="F:antiporter activity"/>
    <property type="evidence" value="ECO:0007669"/>
    <property type="project" value="UniProtKB-KW"/>
</dbReference>
<protein>
    <recommendedName>
        <fullName evidence="4">Probable multidrug resistance protein NorM</fullName>
    </recommendedName>
    <alternativeName>
        <fullName evidence="12">Multidrug-efflux transporter</fullName>
    </alternativeName>
</protein>